<feature type="chain" id="PRO_5045622410" evidence="1">
    <location>
        <begin position="37"/>
        <end position="194"/>
    </location>
</feature>
<evidence type="ECO:0000313" key="3">
    <source>
        <dbReference type="Proteomes" id="UP001163255"/>
    </source>
</evidence>
<name>A0ABY6GXT7_9GAMM</name>
<proteinExistence type="predicted"/>
<accession>A0ABY6GXT7</accession>
<gene>
    <name evidence="2" type="ORF">NX720_06765</name>
</gene>
<keyword evidence="1" id="KW-0732">Signal</keyword>
<dbReference type="RefSeq" id="WP_262600234.1">
    <property type="nucleotide sequence ID" value="NZ_CP103300.1"/>
</dbReference>
<evidence type="ECO:0000256" key="1">
    <source>
        <dbReference type="SAM" id="SignalP"/>
    </source>
</evidence>
<sequence>MIQIYFLEVTMMKPALKKIATFLMLIALFNSSQSFSSDNGVSFVKSDTSIEKARKQFFKKLINDYAPDLKYDNFCSTMEGCDKERDYPELSAIKEHHLSSFVDASVKSVWSKNMDNPATETAKFTYGSHCQYLEGVPLHELRLFIDPAFDDFVDDCKKLDNKNHAFALIESSIKRSKENYRLFDINICAKITSR</sequence>
<protein>
    <submittedName>
        <fullName evidence="2">Uncharacterized protein</fullName>
    </submittedName>
</protein>
<feature type="signal peptide" evidence="1">
    <location>
        <begin position="1"/>
        <end position="36"/>
    </location>
</feature>
<evidence type="ECO:0000313" key="2">
    <source>
        <dbReference type="EMBL" id="UYM17601.1"/>
    </source>
</evidence>
<keyword evidence="3" id="KW-1185">Reference proteome</keyword>
<organism evidence="2 3">
    <name type="scientific">Endozoicomonas euniceicola</name>
    <dbReference type="NCBI Taxonomy" id="1234143"/>
    <lineage>
        <taxon>Bacteria</taxon>
        <taxon>Pseudomonadati</taxon>
        <taxon>Pseudomonadota</taxon>
        <taxon>Gammaproteobacteria</taxon>
        <taxon>Oceanospirillales</taxon>
        <taxon>Endozoicomonadaceae</taxon>
        <taxon>Endozoicomonas</taxon>
    </lineage>
</organism>
<dbReference type="EMBL" id="CP103300">
    <property type="protein sequence ID" value="UYM17601.1"/>
    <property type="molecule type" value="Genomic_DNA"/>
</dbReference>
<dbReference type="Proteomes" id="UP001163255">
    <property type="component" value="Chromosome"/>
</dbReference>
<reference evidence="2" key="1">
    <citation type="submission" date="2022-10" db="EMBL/GenBank/DDBJ databases">
        <title>Completed Genome Sequence of two octocoral isolated bacterium, Endozoicomonas euniceicola EF212T and Endozoicomonas gorgoniicola PS125T.</title>
        <authorList>
            <person name="Chiou Y.-J."/>
            <person name="Chen Y.-H."/>
        </authorList>
    </citation>
    <scope>NUCLEOTIDE SEQUENCE</scope>
    <source>
        <strain evidence="2">EF212</strain>
    </source>
</reference>